<dbReference type="InterPro" id="IPR050179">
    <property type="entry name" value="Trans_hexapeptide_repeat"/>
</dbReference>
<dbReference type="SUPFAM" id="SSF51161">
    <property type="entry name" value="Trimeric LpxA-like enzymes"/>
    <property type="match status" value="1"/>
</dbReference>
<dbReference type="Pfam" id="PF00132">
    <property type="entry name" value="Hexapep"/>
    <property type="match status" value="1"/>
</dbReference>
<sequence length="216" mass="23496">MRGDCSIGAFSYAVSGHAYGTHIGRYCSIARDVNIGQFNHTMEWLSTSPFQFEQGFTFNTGDQFADKGSYDATTPDPALSAQARRDLTRVTRVGNDVWIGHGAIITAGVTVGDGAVIGANAVVTKDVPAYAIVGGVPAKLIRYRFDKRLRDRMIKVKWWQYATWQLAGVPFADPKAALAEIERRVKQGMTPYTPARVVQTEAGPALDEALQDVPGV</sequence>
<dbReference type="InterPro" id="IPR011004">
    <property type="entry name" value="Trimer_LpxA-like_sf"/>
</dbReference>
<dbReference type="GO" id="GO:0016746">
    <property type="term" value="F:acyltransferase activity"/>
    <property type="evidence" value="ECO:0007669"/>
    <property type="project" value="UniProtKB-KW"/>
</dbReference>
<dbReference type="PANTHER" id="PTHR43300">
    <property type="entry name" value="ACETYLTRANSFERASE"/>
    <property type="match status" value="1"/>
</dbReference>
<dbReference type="EMBL" id="CP019319">
    <property type="protein sequence ID" value="APX14378.1"/>
    <property type="molecule type" value="Genomic_DNA"/>
</dbReference>
<dbReference type="Gene3D" id="2.160.10.10">
    <property type="entry name" value="Hexapeptide repeat proteins"/>
    <property type="match status" value="1"/>
</dbReference>
<keyword evidence="6" id="KW-1185">Reference proteome</keyword>
<evidence type="ECO:0000256" key="1">
    <source>
        <dbReference type="ARBA" id="ARBA00007274"/>
    </source>
</evidence>
<keyword evidence="3" id="KW-0677">Repeat</keyword>
<evidence type="ECO:0000313" key="5">
    <source>
        <dbReference type="EMBL" id="APX14378.1"/>
    </source>
</evidence>
<accession>A0A1P8N2A8</accession>
<name>A0A1P8N2A8_9RHOB</name>
<dbReference type="PROSITE" id="PS00101">
    <property type="entry name" value="HEXAPEP_TRANSFERASES"/>
    <property type="match status" value="1"/>
</dbReference>
<keyword evidence="4" id="KW-0012">Acyltransferase</keyword>
<reference evidence="5 6" key="1">
    <citation type="submission" date="2017-01" db="EMBL/GenBank/DDBJ databases">
        <title>Complete genome of Tateyamaria omphalii DOK1-4 isolated from seawater in Dokdo.</title>
        <authorList>
            <person name="Kim J.H."/>
            <person name="Chi W.-J."/>
        </authorList>
    </citation>
    <scope>NUCLEOTIDE SEQUENCE [LARGE SCALE GENOMIC DNA]</scope>
    <source>
        <strain evidence="5 6">DOK1-4</strain>
        <plasmid evidence="5 6">pDOK1-4-7</plasmid>
    </source>
</reference>
<dbReference type="KEGG" id="tom:BWR18_21155"/>
<dbReference type="CDD" id="cd03349">
    <property type="entry name" value="LbH_XAT"/>
    <property type="match status" value="1"/>
</dbReference>
<evidence type="ECO:0000313" key="6">
    <source>
        <dbReference type="Proteomes" id="UP000186336"/>
    </source>
</evidence>
<gene>
    <name evidence="5" type="ORF">BWR18_21155</name>
</gene>
<comment type="similarity">
    <text evidence="1">Belongs to the transferase hexapeptide repeat family.</text>
</comment>
<dbReference type="PANTHER" id="PTHR43300:SF11">
    <property type="entry name" value="ACETYLTRANSFERASE RV3034C-RELATED"/>
    <property type="match status" value="1"/>
</dbReference>
<proteinExistence type="inferred from homology"/>
<evidence type="ECO:0000256" key="4">
    <source>
        <dbReference type="ARBA" id="ARBA00023315"/>
    </source>
</evidence>
<organism evidence="5 6">
    <name type="scientific">Tateyamaria omphalii</name>
    <dbReference type="NCBI Taxonomy" id="299262"/>
    <lineage>
        <taxon>Bacteria</taxon>
        <taxon>Pseudomonadati</taxon>
        <taxon>Pseudomonadota</taxon>
        <taxon>Alphaproteobacteria</taxon>
        <taxon>Rhodobacterales</taxon>
        <taxon>Roseobacteraceae</taxon>
        <taxon>Tateyamaria</taxon>
    </lineage>
</organism>
<dbReference type="AlphaFoldDB" id="A0A1P8N2A8"/>
<evidence type="ECO:0000256" key="2">
    <source>
        <dbReference type="ARBA" id="ARBA00022679"/>
    </source>
</evidence>
<dbReference type="InterPro" id="IPR018357">
    <property type="entry name" value="Hexapep_transf_CS"/>
</dbReference>
<evidence type="ECO:0008006" key="7">
    <source>
        <dbReference type="Google" id="ProtNLM"/>
    </source>
</evidence>
<evidence type="ECO:0000256" key="3">
    <source>
        <dbReference type="ARBA" id="ARBA00022737"/>
    </source>
</evidence>
<dbReference type="InterPro" id="IPR001451">
    <property type="entry name" value="Hexapep"/>
</dbReference>
<dbReference type="Proteomes" id="UP000186336">
    <property type="component" value="Plasmid pDOK1-4-7"/>
</dbReference>
<keyword evidence="5" id="KW-0614">Plasmid</keyword>
<protein>
    <recommendedName>
        <fullName evidence="7">Chloramphenicol acetyltransferase</fullName>
    </recommendedName>
</protein>
<geneLocation type="plasmid" evidence="5 6">
    <name>pDOK1-4-7</name>
</geneLocation>
<keyword evidence="2" id="KW-0808">Transferase</keyword>